<dbReference type="EMBL" id="BHEO01000008">
    <property type="protein sequence ID" value="GBU05172.1"/>
    <property type="molecule type" value="Genomic_DNA"/>
</dbReference>
<evidence type="ECO:0000313" key="1">
    <source>
        <dbReference type="EMBL" id="GBU05172.1"/>
    </source>
</evidence>
<reference evidence="2 3" key="2">
    <citation type="submission" date="2019-03" db="EMBL/GenBank/DDBJ databases">
        <title>Genomic Encyclopedia of Type Strains, Phase IV (KMG-IV): sequencing the most valuable type-strain genomes for metagenomic binning, comparative biology and taxonomic classification.</title>
        <authorList>
            <person name="Goeker M."/>
        </authorList>
    </citation>
    <scope>NUCLEOTIDE SEQUENCE [LARGE SCALE GENOMIC DNA]</scope>
    <source>
        <strain evidence="2 3">DSM 103426</strain>
    </source>
</reference>
<dbReference type="EMBL" id="SLZV01000007">
    <property type="protein sequence ID" value="TCS68620.1"/>
    <property type="molecule type" value="Genomic_DNA"/>
</dbReference>
<dbReference type="PANTHER" id="PTHR41286">
    <property type="entry name" value="HNH NUCLEASE YAJD-RELATED"/>
    <property type="match status" value="1"/>
</dbReference>
<dbReference type="RefSeq" id="WP_116441707.1">
    <property type="nucleotide sequence ID" value="NZ_BHEO01000008.1"/>
</dbReference>
<proteinExistence type="predicted"/>
<dbReference type="Gene3D" id="1.10.30.50">
    <property type="match status" value="1"/>
</dbReference>
<comment type="caution">
    <text evidence="2">The sequence shown here is derived from an EMBL/GenBank/DDBJ whole genome shotgun (WGS) entry which is preliminary data.</text>
</comment>
<protein>
    <submittedName>
        <fullName evidence="2">HNH endonuclease</fullName>
    </submittedName>
</protein>
<evidence type="ECO:0000313" key="4">
    <source>
        <dbReference type="Proteomes" id="UP000702954"/>
    </source>
</evidence>
<keyword evidence="2" id="KW-0540">Nuclease</keyword>
<accession>A0A4R3JPH6</accession>
<dbReference type="GO" id="GO:0005829">
    <property type="term" value="C:cytosol"/>
    <property type="evidence" value="ECO:0007669"/>
    <property type="project" value="TreeGrafter"/>
</dbReference>
<dbReference type="GO" id="GO:0004519">
    <property type="term" value="F:endonuclease activity"/>
    <property type="evidence" value="ECO:0007669"/>
    <property type="project" value="UniProtKB-KW"/>
</dbReference>
<organism evidence="2 3">
    <name type="scientific">Faecalimonas umbilicata</name>
    <dbReference type="NCBI Taxonomy" id="1912855"/>
    <lineage>
        <taxon>Bacteria</taxon>
        <taxon>Bacillati</taxon>
        <taxon>Bacillota</taxon>
        <taxon>Clostridia</taxon>
        <taxon>Lachnospirales</taxon>
        <taxon>Lachnospiraceae</taxon>
        <taxon>Faecalimonas</taxon>
    </lineage>
</organism>
<evidence type="ECO:0000313" key="3">
    <source>
        <dbReference type="Proteomes" id="UP000294613"/>
    </source>
</evidence>
<keyword evidence="2" id="KW-0378">Hydrolase</keyword>
<dbReference type="Proteomes" id="UP000702954">
    <property type="component" value="Unassembled WGS sequence"/>
</dbReference>
<name>A0A4R3JPH6_9FIRM</name>
<gene>
    <name evidence="2" type="ORF">EDD74_1079</name>
    <name evidence="1" type="ORF">FAEUMB_17130</name>
</gene>
<keyword evidence="4" id="KW-1185">Reference proteome</keyword>
<dbReference type="AlphaFoldDB" id="A0A4R3JPH6"/>
<sequence length="112" mass="14001">MTERDIAFVKKCIKENIHRFYTWSKWKTKREEVLRLDKYECQICKQRGKYKKATTVHHVNYVKKHPDKSLEIWYYFRGEKKRNLISLCHECHEEVHGYRKKEKKKPLTEERW</sequence>
<dbReference type="Proteomes" id="UP000294613">
    <property type="component" value="Unassembled WGS sequence"/>
</dbReference>
<reference evidence="1 4" key="1">
    <citation type="journal article" date="2018" name="Int. J. Syst. Evol. Microbiol.">
        <title>Draft Genome Sequence of Faecalimonas umbilicata JCM 30896T, an Acetate-Producing Bacterium Isolated from Human Feces.</title>
        <authorList>
            <person name="Sakamoto M."/>
            <person name="Ikeyama N."/>
            <person name="Yuki M."/>
            <person name="Ohkuma M."/>
        </authorList>
    </citation>
    <scope>NUCLEOTIDE SEQUENCE [LARGE SCALE GENOMIC DNA]</scope>
    <source>
        <strain evidence="1 4">EGH7</strain>
    </source>
</reference>
<dbReference type="PANTHER" id="PTHR41286:SF1">
    <property type="entry name" value="HNH NUCLEASE YAJD-RELATED"/>
    <property type="match status" value="1"/>
</dbReference>
<evidence type="ECO:0000313" key="2">
    <source>
        <dbReference type="EMBL" id="TCS68620.1"/>
    </source>
</evidence>
<keyword evidence="2" id="KW-0255">Endonuclease</keyword>